<reference evidence="3" key="2">
    <citation type="submission" date="2015-01" db="EMBL/GenBank/DDBJ databases">
        <title>Evolutionary Origins and Diversification of the Mycorrhizal Mutualists.</title>
        <authorList>
            <consortium name="DOE Joint Genome Institute"/>
            <consortium name="Mycorrhizal Genomics Consortium"/>
            <person name="Kohler A."/>
            <person name="Kuo A."/>
            <person name="Nagy L.G."/>
            <person name="Floudas D."/>
            <person name="Copeland A."/>
            <person name="Barry K.W."/>
            <person name="Cichocki N."/>
            <person name="Veneault-Fourrey C."/>
            <person name="LaButti K."/>
            <person name="Lindquist E.A."/>
            <person name="Lipzen A."/>
            <person name="Lundell T."/>
            <person name="Morin E."/>
            <person name="Murat C."/>
            <person name="Riley R."/>
            <person name="Ohm R."/>
            <person name="Sun H."/>
            <person name="Tunlid A."/>
            <person name="Henrissat B."/>
            <person name="Grigoriev I.V."/>
            <person name="Hibbett D.S."/>
            <person name="Martin F."/>
        </authorList>
    </citation>
    <scope>NUCLEOTIDE SEQUENCE [LARGE SCALE GENOMIC DNA]</scope>
    <source>
        <strain evidence="3">441</strain>
    </source>
</reference>
<dbReference type="Pfam" id="PF20209">
    <property type="entry name" value="DUF6570"/>
    <property type="match status" value="1"/>
</dbReference>
<evidence type="ECO:0000313" key="2">
    <source>
        <dbReference type="EMBL" id="KIK21227.1"/>
    </source>
</evidence>
<dbReference type="STRING" id="765257.A0A0C9ZFH5"/>
<dbReference type="EMBL" id="KN833754">
    <property type="protein sequence ID" value="KIK21227.1"/>
    <property type="molecule type" value="Genomic_DNA"/>
</dbReference>
<accession>A0A0C9ZFH5</accession>
<keyword evidence="3" id="KW-1185">Reference proteome</keyword>
<evidence type="ECO:0000313" key="3">
    <source>
        <dbReference type="Proteomes" id="UP000054018"/>
    </source>
</evidence>
<dbReference type="InterPro" id="IPR046700">
    <property type="entry name" value="DUF6570"/>
</dbReference>
<dbReference type="AlphaFoldDB" id="A0A0C9ZFH5"/>
<feature type="domain" description="DUF6570" evidence="1">
    <location>
        <begin position="11"/>
        <end position="70"/>
    </location>
</feature>
<evidence type="ECO:0000259" key="1">
    <source>
        <dbReference type="Pfam" id="PF20209"/>
    </source>
</evidence>
<protein>
    <recommendedName>
        <fullName evidence="1">DUF6570 domain-containing protein</fullName>
    </recommendedName>
</protein>
<dbReference type="HOGENOM" id="CLU_030626_2_0_1"/>
<sequence>MGGRVPEEAVQRFNRGNVAVLPQDPVDLRRVLPPSYDELRDSICVVFSGGRFKPTVESLQCFRPVLVNKSNREGVSFSQKNLDRLVCGEGDCAVFPGIEIHHLPSDDGNEGDSVVDWSNGQEDLVMENVAYTQGDHSERSHNAMKARAFAYAMDQQKFLLSLSGNSFMSDVDPALMSSLFPHLDPWGIGGFNHPARLPTQHISFERQVLEMECKDARNNFSADIADGRMAPIFHDGGGDAVDDIGSLQDALQDDDELQNSLDEHDLVLPQLG</sequence>
<dbReference type="OrthoDB" id="432234at2759"/>
<dbReference type="Proteomes" id="UP000054018">
    <property type="component" value="Unassembled WGS sequence"/>
</dbReference>
<proteinExistence type="predicted"/>
<name>A0A0C9ZFH5_9AGAM</name>
<gene>
    <name evidence="2" type="ORF">PISMIDRAFT_12465</name>
</gene>
<reference evidence="2 3" key="1">
    <citation type="submission" date="2014-04" db="EMBL/GenBank/DDBJ databases">
        <authorList>
            <consortium name="DOE Joint Genome Institute"/>
            <person name="Kuo A."/>
            <person name="Kohler A."/>
            <person name="Costa M.D."/>
            <person name="Nagy L.G."/>
            <person name="Floudas D."/>
            <person name="Copeland A."/>
            <person name="Barry K.W."/>
            <person name="Cichocki N."/>
            <person name="Veneault-Fourrey C."/>
            <person name="LaButti K."/>
            <person name="Lindquist E.A."/>
            <person name="Lipzen A."/>
            <person name="Lundell T."/>
            <person name="Morin E."/>
            <person name="Murat C."/>
            <person name="Sun H."/>
            <person name="Tunlid A."/>
            <person name="Henrissat B."/>
            <person name="Grigoriev I.V."/>
            <person name="Hibbett D.S."/>
            <person name="Martin F."/>
            <person name="Nordberg H.P."/>
            <person name="Cantor M.N."/>
            <person name="Hua S.X."/>
        </authorList>
    </citation>
    <scope>NUCLEOTIDE SEQUENCE [LARGE SCALE GENOMIC DNA]</scope>
    <source>
        <strain evidence="2 3">441</strain>
    </source>
</reference>
<organism evidence="2 3">
    <name type="scientific">Pisolithus microcarpus 441</name>
    <dbReference type="NCBI Taxonomy" id="765257"/>
    <lineage>
        <taxon>Eukaryota</taxon>
        <taxon>Fungi</taxon>
        <taxon>Dikarya</taxon>
        <taxon>Basidiomycota</taxon>
        <taxon>Agaricomycotina</taxon>
        <taxon>Agaricomycetes</taxon>
        <taxon>Agaricomycetidae</taxon>
        <taxon>Boletales</taxon>
        <taxon>Sclerodermatineae</taxon>
        <taxon>Pisolithaceae</taxon>
        <taxon>Pisolithus</taxon>
    </lineage>
</organism>